<dbReference type="InterPro" id="IPR042183">
    <property type="entry name" value="MmgE/PrpD_sf_1"/>
</dbReference>
<dbReference type="Gene3D" id="1.10.4100.10">
    <property type="entry name" value="2-methylcitrate dehydratase PrpD"/>
    <property type="match status" value="1"/>
</dbReference>
<dbReference type="InterPro" id="IPR045337">
    <property type="entry name" value="MmgE_PrpD_C"/>
</dbReference>
<protein>
    <recommendedName>
        <fullName evidence="6">2-methylcitrate dehydratase</fullName>
    </recommendedName>
</protein>
<evidence type="ECO:0000256" key="1">
    <source>
        <dbReference type="ARBA" id="ARBA00006174"/>
    </source>
</evidence>
<sequence length="453" mass="47175">MPAMGLTGQVAHYASSGLADPGSDVMAAVRGGFADTVACMLAGRREPAVQAVRAYVAAQQGRGGDARILLGPEYARSGDAALVNGTAAHALDFDDVGLCGHPSAVLVSALLAEGERLHRSGMDVMRAYVVGYEVWAELIGRDADQHHVKGWHPTAVFGVLGVAAAVVNLRRLDPALAAHALGIAASLAAGVVANFGSMVKPFHAGRAAAAGIMAADMAEAGLQASADVLEHPAGLLAALSPRGRVDTRRAAAFGTDLRLARLGLTVKKYPMCFAAHRIVDAALDLCDKHDLRPADVARARVTIGTAQAAMLRNHAPQTALQAKFSIEFAVAAALAAHRLGLEQMDDAFVQSAEVQSLMRRVEIATVDSVNPDEPSLAASDRLVVELHDGARLDSGEVYAARGTPGSPLAPGELRRKFLDCAAATAGRSDDPDGLYERLMQLDAMADLAELMPS</sequence>
<dbReference type="InterPro" id="IPR042188">
    <property type="entry name" value="MmgE/PrpD_sf_2"/>
</dbReference>
<reference evidence="5" key="1">
    <citation type="submission" date="2017-06" db="EMBL/GenBank/DDBJ databases">
        <title>Herbaspirillum phytohormonus sp. nov., isolated from the root nodule of Robinia pseudoacacia in lead-zinc mine.</title>
        <authorList>
            <person name="Fan M."/>
            <person name="Lin Y."/>
        </authorList>
    </citation>
    <scope>NUCLEOTIDE SEQUENCE [LARGE SCALE GENOMIC DNA]</scope>
    <source>
        <strain evidence="5">SC-089</strain>
    </source>
</reference>
<dbReference type="InterPro" id="IPR045336">
    <property type="entry name" value="MmgE_PrpD_N"/>
</dbReference>
<dbReference type="SUPFAM" id="SSF103378">
    <property type="entry name" value="2-methylcitrate dehydratase PrpD"/>
    <property type="match status" value="1"/>
</dbReference>
<dbReference type="OrthoDB" id="8680281at2"/>
<dbReference type="InterPro" id="IPR036148">
    <property type="entry name" value="MmgE/PrpD_sf"/>
</dbReference>
<dbReference type="Gene3D" id="3.30.1330.120">
    <property type="entry name" value="2-methylcitrate dehydratase PrpD"/>
    <property type="match status" value="1"/>
</dbReference>
<dbReference type="Proteomes" id="UP000214603">
    <property type="component" value="Unassembled WGS sequence"/>
</dbReference>
<feature type="domain" description="MmgE/PrpD C-terminal" evidence="3">
    <location>
        <begin position="269"/>
        <end position="427"/>
    </location>
</feature>
<comment type="similarity">
    <text evidence="1">Belongs to the PrpD family.</text>
</comment>
<dbReference type="PANTHER" id="PTHR16943">
    <property type="entry name" value="2-METHYLCITRATE DEHYDRATASE-RELATED"/>
    <property type="match status" value="1"/>
</dbReference>
<dbReference type="AlphaFoldDB" id="A0A225M519"/>
<accession>A0A225M519</accession>
<gene>
    <name evidence="4" type="ORF">CEY11_21135</name>
</gene>
<name>A0A225M519_9BURK</name>
<dbReference type="Pfam" id="PF19305">
    <property type="entry name" value="MmgE_PrpD_C"/>
    <property type="match status" value="1"/>
</dbReference>
<keyword evidence="5" id="KW-1185">Reference proteome</keyword>
<dbReference type="RefSeq" id="WP_088605407.1">
    <property type="nucleotide sequence ID" value="NZ_NJIH01000013.1"/>
</dbReference>
<evidence type="ECO:0000259" key="2">
    <source>
        <dbReference type="Pfam" id="PF03972"/>
    </source>
</evidence>
<proteinExistence type="inferred from homology"/>
<organism evidence="4 5">
    <name type="scientific">Candidimonas nitroreducens</name>
    <dbReference type="NCBI Taxonomy" id="683354"/>
    <lineage>
        <taxon>Bacteria</taxon>
        <taxon>Pseudomonadati</taxon>
        <taxon>Pseudomonadota</taxon>
        <taxon>Betaproteobacteria</taxon>
        <taxon>Burkholderiales</taxon>
        <taxon>Alcaligenaceae</taxon>
        <taxon>Candidimonas</taxon>
    </lineage>
</organism>
<dbReference type="EMBL" id="NJIH01000013">
    <property type="protein sequence ID" value="OWT55220.1"/>
    <property type="molecule type" value="Genomic_DNA"/>
</dbReference>
<evidence type="ECO:0000313" key="4">
    <source>
        <dbReference type="EMBL" id="OWT55220.1"/>
    </source>
</evidence>
<dbReference type="Pfam" id="PF03972">
    <property type="entry name" value="MmgE_PrpD_N"/>
    <property type="match status" value="1"/>
</dbReference>
<dbReference type="PANTHER" id="PTHR16943:SF8">
    <property type="entry name" value="2-METHYLCITRATE DEHYDRATASE"/>
    <property type="match status" value="1"/>
</dbReference>
<evidence type="ECO:0000313" key="5">
    <source>
        <dbReference type="Proteomes" id="UP000214603"/>
    </source>
</evidence>
<feature type="domain" description="MmgE/PrpD N-terminal" evidence="2">
    <location>
        <begin position="18"/>
        <end position="242"/>
    </location>
</feature>
<evidence type="ECO:0008006" key="6">
    <source>
        <dbReference type="Google" id="ProtNLM"/>
    </source>
</evidence>
<comment type="caution">
    <text evidence="4">The sequence shown here is derived from an EMBL/GenBank/DDBJ whole genome shotgun (WGS) entry which is preliminary data.</text>
</comment>
<evidence type="ECO:0000259" key="3">
    <source>
        <dbReference type="Pfam" id="PF19305"/>
    </source>
</evidence>
<dbReference type="InterPro" id="IPR005656">
    <property type="entry name" value="MmgE_PrpD"/>
</dbReference>
<dbReference type="GO" id="GO:0016829">
    <property type="term" value="F:lyase activity"/>
    <property type="evidence" value="ECO:0007669"/>
    <property type="project" value="InterPro"/>
</dbReference>